<dbReference type="GO" id="GO:0007059">
    <property type="term" value="P:chromosome segregation"/>
    <property type="evidence" value="ECO:0007669"/>
    <property type="project" value="UniProtKB-UniRule"/>
</dbReference>
<keyword evidence="8 10" id="KW-0238">DNA-binding</keyword>
<dbReference type="Pfam" id="PF00204">
    <property type="entry name" value="DNA_gyraseB"/>
    <property type="match status" value="1"/>
</dbReference>
<dbReference type="RefSeq" id="WP_117953992.1">
    <property type="nucleotide sequence ID" value="NZ_QRAN01000008.1"/>
</dbReference>
<comment type="subunit">
    <text evidence="10">Heterotetramer composed of ParC and ParE.</text>
</comment>
<comment type="caution">
    <text evidence="12">The sequence shown here is derived from an EMBL/GenBank/DDBJ whole genome shotgun (WGS) entry which is preliminary data.</text>
</comment>
<dbReference type="PANTHER" id="PTHR45866">
    <property type="entry name" value="DNA GYRASE/TOPOISOMERASE SUBUNIT B"/>
    <property type="match status" value="1"/>
</dbReference>
<dbReference type="CDD" id="cd16928">
    <property type="entry name" value="HATPase_GyrB-like"/>
    <property type="match status" value="1"/>
</dbReference>
<keyword evidence="5 10" id="KW-0067">ATP-binding</keyword>
<evidence type="ECO:0000256" key="6">
    <source>
        <dbReference type="ARBA" id="ARBA00022842"/>
    </source>
</evidence>
<name>A0A3L7DX63_9GAMM</name>
<proteinExistence type="inferred from homology"/>
<dbReference type="GO" id="GO:0003918">
    <property type="term" value="F:DNA topoisomerase type II (double strand cut, ATP-hydrolyzing) activity"/>
    <property type="evidence" value="ECO:0007669"/>
    <property type="project" value="UniProtKB-UniRule"/>
</dbReference>
<feature type="site" description="Interaction with DNA" evidence="10">
    <location>
        <position position="445"/>
    </location>
</feature>
<dbReference type="PROSITE" id="PS00177">
    <property type="entry name" value="TOPOISOMERASE_II"/>
    <property type="match status" value="1"/>
</dbReference>
<evidence type="ECO:0000259" key="11">
    <source>
        <dbReference type="PROSITE" id="PS50880"/>
    </source>
</evidence>
<dbReference type="GO" id="GO:0046872">
    <property type="term" value="F:metal ion binding"/>
    <property type="evidence" value="ECO:0007669"/>
    <property type="project" value="UniProtKB-KW"/>
</dbReference>
<feature type="domain" description="Toprim" evidence="11">
    <location>
        <begin position="411"/>
        <end position="524"/>
    </location>
</feature>
<dbReference type="PANTHER" id="PTHR45866:SF4">
    <property type="entry name" value="DNA TOPOISOMERASE 4 SUBUNIT B"/>
    <property type="match status" value="1"/>
</dbReference>
<dbReference type="CDD" id="cd00822">
    <property type="entry name" value="TopoII_Trans_DNA_gyrase"/>
    <property type="match status" value="1"/>
</dbReference>
<evidence type="ECO:0000256" key="4">
    <source>
        <dbReference type="ARBA" id="ARBA00022741"/>
    </source>
</evidence>
<dbReference type="FunFam" id="3.30.565.10:FF:000002">
    <property type="entry name" value="DNA gyrase subunit B"/>
    <property type="match status" value="1"/>
</dbReference>
<dbReference type="SMART" id="SM00387">
    <property type="entry name" value="HATPase_c"/>
    <property type="match status" value="1"/>
</dbReference>
<keyword evidence="6" id="KW-0460">Magnesium</keyword>
<accession>A0A3L7DX63</accession>
<keyword evidence="3" id="KW-0479">Metal-binding</keyword>
<dbReference type="Pfam" id="PF02518">
    <property type="entry name" value="HATPase_c"/>
    <property type="match status" value="1"/>
</dbReference>
<dbReference type="InterPro" id="IPR018522">
    <property type="entry name" value="TopoIIA_CS"/>
</dbReference>
<evidence type="ECO:0000256" key="3">
    <source>
        <dbReference type="ARBA" id="ARBA00022723"/>
    </source>
</evidence>
<dbReference type="Gene3D" id="3.40.50.670">
    <property type="match status" value="1"/>
</dbReference>
<dbReference type="InterPro" id="IPR014721">
    <property type="entry name" value="Ribsml_uS5_D2-typ_fold_subgr"/>
</dbReference>
<dbReference type="EMBL" id="QRAN01000008">
    <property type="protein sequence ID" value="RLQ22148.1"/>
    <property type="molecule type" value="Genomic_DNA"/>
</dbReference>
<dbReference type="Pfam" id="PF00986">
    <property type="entry name" value="DNA_gyraseB_C"/>
    <property type="match status" value="1"/>
</dbReference>
<dbReference type="HAMAP" id="MF_00938">
    <property type="entry name" value="ParE_type1"/>
    <property type="match status" value="1"/>
</dbReference>
<dbReference type="NCBIfam" id="TIGR01055">
    <property type="entry name" value="parE_Gneg"/>
    <property type="match status" value="1"/>
</dbReference>
<dbReference type="FunFam" id="3.30.230.10:FF:000012">
    <property type="entry name" value="DNA topoisomerase 4 subunit B"/>
    <property type="match status" value="1"/>
</dbReference>
<dbReference type="SUPFAM" id="SSF56719">
    <property type="entry name" value="Type II DNA topoisomerase"/>
    <property type="match status" value="1"/>
</dbReference>
<dbReference type="Gene3D" id="3.30.230.10">
    <property type="match status" value="1"/>
</dbReference>
<dbReference type="InterPro" id="IPR006171">
    <property type="entry name" value="TOPRIM_dom"/>
</dbReference>
<evidence type="ECO:0000313" key="12">
    <source>
        <dbReference type="EMBL" id="RLQ22148.1"/>
    </source>
</evidence>
<evidence type="ECO:0000256" key="10">
    <source>
        <dbReference type="HAMAP-Rule" id="MF_00938"/>
    </source>
</evidence>
<dbReference type="InterPro" id="IPR036890">
    <property type="entry name" value="HATPase_C_sf"/>
</dbReference>
<dbReference type="EC" id="5.6.2.2" evidence="10"/>
<dbReference type="GO" id="GO:0005694">
    <property type="term" value="C:chromosome"/>
    <property type="evidence" value="ECO:0007669"/>
    <property type="project" value="InterPro"/>
</dbReference>
<dbReference type="SMART" id="SM00433">
    <property type="entry name" value="TOP2c"/>
    <property type="match status" value="1"/>
</dbReference>
<dbReference type="SUPFAM" id="SSF55874">
    <property type="entry name" value="ATPase domain of HSP90 chaperone/DNA topoisomerase II/histidine kinase"/>
    <property type="match status" value="1"/>
</dbReference>
<feature type="binding site" evidence="10">
    <location>
        <position position="68"/>
    </location>
    <ligand>
        <name>ATP</name>
        <dbReference type="ChEBI" id="CHEBI:30616"/>
    </ligand>
</feature>
<dbReference type="InterPro" id="IPR020568">
    <property type="entry name" value="Ribosomal_Su5_D2-typ_SF"/>
</dbReference>
<dbReference type="FunFam" id="3.40.50.670:FF:000003">
    <property type="entry name" value="DNA topoisomerase 4 subunit B"/>
    <property type="match status" value="1"/>
</dbReference>
<dbReference type="InterPro" id="IPR003594">
    <property type="entry name" value="HATPase_dom"/>
</dbReference>
<keyword evidence="13" id="KW-1185">Reference proteome</keyword>
<feature type="binding site" evidence="10">
    <location>
        <begin position="109"/>
        <end position="115"/>
    </location>
    <ligand>
        <name>ATP</name>
        <dbReference type="ChEBI" id="CHEBI:30616"/>
    </ligand>
</feature>
<keyword evidence="9 10" id="KW-0413">Isomerase</keyword>
<protein>
    <recommendedName>
        <fullName evidence="10">DNA topoisomerase 4 subunit B</fullName>
        <ecNumber evidence="10">5.6.2.2</ecNumber>
    </recommendedName>
    <alternativeName>
        <fullName evidence="10">Topoisomerase IV subunit B</fullName>
    </alternativeName>
</protein>
<dbReference type="Proteomes" id="UP000265509">
    <property type="component" value="Unassembled WGS sequence"/>
</dbReference>
<reference evidence="12 13" key="1">
    <citation type="submission" date="2018-07" db="EMBL/GenBank/DDBJ databases">
        <title>Halioglobus sp. genome submission.</title>
        <authorList>
            <person name="Ye M.-Q."/>
            <person name="Du Z.-J."/>
        </authorList>
    </citation>
    <scope>NUCLEOTIDE SEQUENCE [LARGE SCALE GENOMIC DNA]</scope>
    <source>
        <strain evidence="12 13">U0301</strain>
    </source>
</reference>
<dbReference type="InterPro" id="IPR002288">
    <property type="entry name" value="DNA_gyrase_B_C"/>
</dbReference>
<comment type="catalytic activity">
    <reaction evidence="1 10">
        <text>ATP-dependent breakage, passage and rejoining of double-stranded DNA.</text>
        <dbReference type="EC" id="5.6.2.2"/>
    </reaction>
</comment>
<dbReference type="GO" id="GO:0006265">
    <property type="term" value="P:DNA topological change"/>
    <property type="evidence" value="ECO:0007669"/>
    <property type="project" value="UniProtKB-UniRule"/>
</dbReference>
<dbReference type="InterPro" id="IPR005737">
    <property type="entry name" value="TopoIV_B_Gneg"/>
</dbReference>
<dbReference type="Pfam" id="PF01751">
    <property type="entry name" value="Toprim"/>
    <property type="match status" value="1"/>
</dbReference>
<gene>
    <name evidence="10 12" type="primary">parE</name>
    <name evidence="12" type="ORF">DWB85_09450</name>
</gene>
<evidence type="ECO:0000256" key="5">
    <source>
        <dbReference type="ARBA" id="ARBA00022840"/>
    </source>
</evidence>
<feature type="site" description="Interaction with DNA" evidence="10">
    <location>
        <position position="614"/>
    </location>
</feature>
<dbReference type="OrthoDB" id="9802808at2"/>
<dbReference type="PROSITE" id="PS50880">
    <property type="entry name" value="TOPRIM"/>
    <property type="match status" value="1"/>
</dbReference>
<evidence type="ECO:0000256" key="1">
    <source>
        <dbReference type="ARBA" id="ARBA00000185"/>
    </source>
</evidence>
<dbReference type="PRINTS" id="PR00418">
    <property type="entry name" value="TPI2FAMILY"/>
</dbReference>
<dbReference type="InterPro" id="IPR013506">
    <property type="entry name" value="Topo_IIA_bsu_dom2"/>
</dbReference>
<dbReference type="PRINTS" id="PR01098">
    <property type="entry name" value="TOPISMRASE4B"/>
</dbReference>
<feature type="binding site" evidence="10">
    <location>
        <position position="4"/>
    </location>
    <ligand>
        <name>ATP</name>
        <dbReference type="ChEBI" id="CHEBI:30616"/>
    </ligand>
</feature>
<dbReference type="InterPro" id="IPR013759">
    <property type="entry name" value="Topo_IIA_B_C"/>
</dbReference>
<dbReference type="Gene3D" id="3.30.565.10">
    <property type="entry name" value="Histidine kinase-like ATPase, C-terminal domain"/>
    <property type="match status" value="1"/>
</dbReference>
<evidence type="ECO:0000256" key="7">
    <source>
        <dbReference type="ARBA" id="ARBA00023029"/>
    </source>
</evidence>
<organism evidence="12 13">
    <name type="scientific">Seongchinamella sediminis</name>
    <dbReference type="NCBI Taxonomy" id="2283635"/>
    <lineage>
        <taxon>Bacteria</taxon>
        <taxon>Pseudomonadati</taxon>
        <taxon>Pseudomonadota</taxon>
        <taxon>Gammaproteobacteria</taxon>
        <taxon>Cellvibrionales</taxon>
        <taxon>Halieaceae</taxon>
        <taxon>Seongchinamella</taxon>
    </lineage>
</organism>
<sequence length="628" mass="68918">MSQYTAEDIEVLTGLEPVRKRPGMYTDTTRPNHLAQEVIDNSVDEALAGHADQIDVILHRDGSVTVADNGRGMPVDIHPEQRKPGVEVILSTLHAGGKFSSKNYQFSGGLHGVGVSVVNALSKALLVTIRRDGKVHQISFSGGEKTSDLEVIDTCGKRNTGTTVKFTPDETYFDSVNFSVSRLVHVLRAKAVLCPGLRVKFTDEKKGETEEWYYEDGLTDYLADATIDFPAIPEQPFVGSFSGSNEGVDWAVQWLPEGGEVIAESYVNLIPTAQGGTHVNGLRTGLLDAMREFCELRSLLPRGVKLTPDDIWDRCCYVLSSKLEDPQFSGQTKERLSSREAAAFVSGVAKDAFSLWLNQHTEAAEKLAEMCINNAQSRMRSARKVVRKKVSAGPALPGKLADCSGEDPARGELFLVEGDSAGGSAKQARDREFQAILPLRGKILNTWEVDSQEILASQEVHNISVALGIDPASDDLSGLRYHKVCILADADSDGLHIATLICALFVRHFRSLVAAGHVYVAMPPLYRIDVGKEVFYALDEGEKQGILDRIEAEKKRGKVNVQRFKGLGEMNPLQLRETTMDPDTRRLVRLVLDAGDGTNNMLDMLLAKKRASDRKSWLEKKGDLAEVV</sequence>
<keyword evidence="7 10" id="KW-0799">Topoisomerase</keyword>
<feature type="binding site" evidence="10">
    <location>
        <position position="333"/>
    </location>
    <ligand>
        <name>ATP</name>
        <dbReference type="ChEBI" id="CHEBI:30616"/>
    </ligand>
</feature>
<comment type="function">
    <text evidence="10">Topoisomerase IV is essential for chromosome segregation. It relaxes supercoiled DNA. Performs the decatenation events required during the replication of a circular DNA molecule.</text>
</comment>
<dbReference type="InterPro" id="IPR013760">
    <property type="entry name" value="Topo_IIA-like_dom_sf"/>
</dbReference>
<comment type="cofactor">
    <cofactor evidence="2">
        <name>Mg(2+)</name>
        <dbReference type="ChEBI" id="CHEBI:18420"/>
    </cofactor>
</comment>
<feature type="site" description="Interaction with DNA" evidence="10">
    <location>
        <position position="496"/>
    </location>
</feature>
<evidence type="ECO:0000256" key="8">
    <source>
        <dbReference type="ARBA" id="ARBA00023125"/>
    </source>
</evidence>
<dbReference type="InterPro" id="IPR001241">
    <property type="entry name" value="Topo_IIA"/>
</dbReference>
<dbReference type="GO" id="GO:0003677">
    <property type="term" value="F:DNA binding"/>
    <property type="evidence" value="ECO:0007669"/>
    <property type="project" value="UniProtKB-UniRule"/>
</dbReference>
<keyword evidence="4 10" id="KW-0547">Nucleotide-binding</keyword>
<feature type="binding site" evidence="10">
    <location>
        <position position="41"/>
    </location>
    <ligand>
        <name>ATP</name>
        <dbReference type="ChEBI" id="CHEBI:30616"/>
    </ligand>
</feature>
<evidence type="ECO:0000256" key="2">
    <source>
        <dbReference type="ARBA" id="ARBA00001946"/>
    </source>
</evidence>
<evidence type="ECO:0000313" key="13">
    <source>
        <dbReference type="Proteomes" id="UP000265509"/>
    </source>
</evidence>
<evidence type="ECO:0000256" key="9">
    <source>
        <dbReference type="ARBA" id="ARBA00023235"/>
    </source>
</evidence>
<comment type="similarity">
    <text evidence="10">Belongs to the type II topoisomerase family. ParE type 1 subfamily.</text>
</comment>
<dbReference type="SUPFAM" id="SSF54211">
    <property type="entry name" value="Ribosomal protein S5 domain 2-like"/>
    <property type="match status" value="1"/>
</dbReference>
<dbReference type="GO" id="GO:0005524">
    <property type="term" value="F:ATP binding"/>
    <property type="evidence" value="ECO:0007669"/>
    <property type="project" value="UniProtKB-UniRule"/>
</dbReference>
<dbReference type="AlphaFoldDB" id="A0A3L7DX63"/>